<comment type="caution">
    <text evidence="1">The sequence shown here is derived from an EMBL/GenBank/DDBJ whole genome shotgun (WGS) entry which is preliminary data.</text>
</comment>
<name>A0A6L6Q3E1_9BURK</name>
<accession>A0A6L6Q3E1</accession>
<dbReference type="RefSeq" id="WP_155440311.1">
    <property type="nucleotide sequence ID" value="NZ_WNLA01000012.1"/>
</dbReference>
<keyword evidence="2" id="KW-1185">Reference proteome</keyword>
<evidence type="ECO:0000313" key="1">
    <source>
        <dbReference type="EMBL" id="MTW03959.1"/>
    </source>
</evidence>
<protein>
    <submittedName>
        <fullName evidence="1">Uncharacterized protein</fullName>
    </submittedName>
</protein>
<dbReference type="Proteomes" id="UP000484015">
    <property type="component" value="Unassembled WGS sequence"/>
</dbReference>
<organism evidence="1 2">
    <name type="scientific">Pseudoduganella ginsengisoli</name>
    <dbReference type="NCBI Taxonomy" id="1462440"/>
    <lineage>
        <taxon>Bacteria</taxon>
        <taxon>Pseudomonadati</taxon>
        <taxon>Pseudomonadota</taxon>
        <taxon>Betaproteobacteria</taxon>
        <taxon>Burkholderiales</taxon>
        <taxon>Oxalobacteraceae</taxon>
        <taxon>Telluria group</taxon>
        <taxon>Pseudoduganella</taxon>
    </lineage>
</organism>
<gene>
    <name evidence="1" type="ORF">GM668_17910</name>
</gene>
<dbReference type="EMBL" id="WNLA01000012">
    <property type="protein sequence ID" value="MTW03959.1"/>
    <property type="molecule type" value="Genomic_DNA"/>
</dbReference>
<proteinExistence type="predicted"/>
<reference evidence="1 2" key="1">
    <citation type="submission" date="2019-11" db="EMBL/GenBank/DDBJ databases">
        <title>Type strains purchased from KCTC, JCM and DSMZ.</title>
        <authorList>
            <person name="Lu H."/>
        </authorList>
    </citation>
    <scope>NUCLEOTIDE SEQUENCE [LARGE SCALE GENOMIC DNA]</scope>
    <source>
        <strain evidence="1 2">KCTC 42409</strain>
    </source>
</reference>
<sequence length="165" mass="18091">MLPDKFKQSNEFGIAGLSVKIAEQARASGNEELAKIINDLSENAIEWLLKLGDGSHRVVASDDGRTGVVANYSYRPNPGWKELEAKGLLQADVPLAKYEAFFNSLHPVDDRVPKTSLTPDQEQQLLRNSVRLNERGQRAYHIVIGVVADMIGRKPAKPADGRAGS</sequence>
<evidence type="ECO:0000313" key="2">
    <source>
        <dbReference type="Proteomes" id="UP000484015"/>
    </source>
</evidence>
<dbReference type="AlphaFoldDB" id="A0A6L6Q3E1"/>